<dbReference type="GO" id="GO:0005829">
    <property type="term" value="C:cytosol"/>
    <property type="evidence" value="ECO:0007669"/>
    <property type="project" value="TreeGrafter"/>
</dbReference>
<dbReference type="InterPro" id="IPR036390">
    <property type="entry name" value="WH_DNA-bd_sf"/>
</dbReference>
<dbReference type="PRINTS" id="PR00039">
    <property type="entry name" value="HTHLYSR"/>
</dbReference>
<dbReference type="InterPro" id="IPR036388">
    <property type="entry name" value="WH-like_DNA-bd_sf"/>
</dbReference>
<evidence type="ECO:0000256" key="1">
    <source>
        <dbReference type="ARBA" id="ARBA00009437"/>
    </source>
</evidence>
<dbReference type="PANTHER" id="PTHR30419:SF8">
    <property type="entry name" value="NITROGEN ASSIMILATION TRANSCRIPTIONAL ACTIVATOR-RELATED"/>
    <property type="match status" value="1"/>
</dbReference>
<keyword evidence="4" id="KW-0804">Transcription</keyword>
<dbReference type="InterPro" id="IPR050950">
    <property type="entry name" value="HTH-type_LysR_regulators"/>
</dbReference>
<comment type="similarity">
    <text evidence="1">Belongs to the LysR transcriptional regulatory family.</text>
</comment>
<organism evidence="6 7">
    <name type="scientific">Pseudomonas yamanorum</name>
    <dbReference type="NCBI Taxonomy" id="515393"/>
    <lineage>
        <taxon>Bacteria</taxon>
        <taxon>Pseudomonadati</taxon>
        <taxon>Pseudomonadota</taxon>
        <taxon>Gammaproteobacteria</taxon>
        <taxon>Pseudomonadales</taxon>
        <taxon>Pseudomonadaceae</taxon>
        <taxon>Pseudomonas</taxon>
    </lineage>
</organism>
<dbReference type="GeneID" id="93514036"/>
<dbReference type="GO" id="GO:0003677">
    <property type="term" value="F:DNA binding"/>
    <property type="evidence" value="ECO:0007669"/>
    <property type="project" value="UniProtKB-KW"/>
</dbReference>
<evidence type="ECO:0000256" key="3">
    <source>
        <dbReference type="ARBA" id="ARBA00023125"/>
    </source>
</evidence>
<feature type="domain" description="HTH lysR-type" evidence="5">
    <location>
        <begin position="1"/>
        <end position="58"/>
    </location>
</feature>
<proteinExistence type="inferred from homology"/>
<dbReference type="PROSITE" id="PS50931">
    <property type="entry name" value="HTH_LYSR"/>
    <property type="match status" value="1"/>
</dbReference>
<dbReference type="AlphaFoldDB" id="A0A1H2GY63"/>
<dbReference type="Gene3D" id="1.10.10.10">
    <property type="entry name" value="Winged helix-like DNA-binding domain superfamily/Winged helix DNA-binding domain"/>
    <property type="match status" value="1"/>
</dbReference>
<evidence type="ECO:0000259" key="5">
    <source>
        <dbReference type="PROSITE" id="PS50931"/>
    </source>
</evidence>
<protein>
    <submittedName>
        <fullName evidence="6">LysR family transcriptional regulator</fullName>
    </submittedName>
</protein>
<comment type="caution">
    <text evidence="6">The sequence shown here is derived from an EMBL/GenBank/DDBJ whole genome shotgun (WGS) entry which is preliminary data.</text>
</comment>
<accession>A0A1H2GY63</accession>
<dbReference type="Gene3D" id="3.40.190.290">
    <property type="match status" value="1"/>
</dbReference>
<sequence length="302" mass="34099">MDIRALRYFVEVVDQQSFTKAAVKLHLTQPTVSKMVQQLETSLGLRLLDRMGKRFTLTDAGEIVLKRAKEMIALHDEMTVELQDLQQVERGALRMGLSPSTHLALAPIFAEYHARYPKIELKLFESGGNVTIQDLRQGTLEFGTILDSPRVADIWSEFESMPLFESPLCLLAPHDSPWQGRSSVELSELQACEFIFYDDTFTLNQFVLDACALAGFEPRISGRSSQWDFIASLVRLGVGITLLPRAFCDTLDANQFSIAEIQSPALNWRLMLAWRRQCKLSFAAQAWLTLAKEFLCVPPPSQ</sequence>
<dbReference type="PANTHER" id="PTHR30419">
    <property type="entry name" value="HTH-TYPE TRANSCRIPTIONAL REGULATOR YBHD"/>
    <property type="match status" value="1"/>
</dbReference>
<dbReference type="InterPro" id="IPR000847">
    <property type="entry name" value="LysR_HTH_N"/>
</dbReference>
<reference evidence="6 7" key="1">
    <citation type="submission" date="2020-04" db="EMBL/GenBank/DDBJ databases">
        <title>Molecular characterization of pseudomonads from Agaricus bisporus reveal novel blotch 2 pathogens in Western Europe.</title>
        <authorList>
            <person name="Taparia T."/>
            <person name="Krijger M."/>
            <person name="Haynes E."/>
            <person name="Elpinstone J.G."/>
            <person name="Noble R."/>
            <person name="Van Der Wolf J."/>
        </authorList>
    </citation>
    <scope>NUCLEOTIDE SEQUENCE [LARGE SCALE GENOMIC DNA]</scope>
    <source>
        <strain evidence="6 7">IPO3753</strain>
    </source>
</reference>
<evidence type="ECO:0000313" key="6">
    <source>
        <dbReference type="EMBL" id="NWD40251.1"/>
    </source>
</evidence>
<gene>
    <name evidence="6" type="ORF">HX826_00145</name>
</gene>
<dbReference type="RefSeq" id="WP_093203752.1">
    <property type="nucleotide sequence ID" value="NZ_CP143576.1"/>
</dbReference>
<dbReference type="Pfam" id="PF00126">
    <property type="entry name" value="HTH_1"/>
    <property type="match status" value="1"/>
</dbReference>
<dbReference type="FunFam" id="1.10.10.10:FF:000001">
    <property type="entry name" value="LysR family transcriptional regulator"/>
    <property type="match status" value="1"/>
</dbReference>
<evidence type="ECO:0000256" key="4">
    <source>
        <dbReference type="ARBA" id="ARBA00023163"/>
    </source>
</evidence>
<evidence type="ECO:0000256" key="2">
    <source>
        <dbReference type="ARBA" id="ARBA00023015"/>
    </source>
</evidence>
<dbReference type="Pfam" id="PF03466">
    <property type="entry name" value="LysR_substrate"/>
    <property type="match status" value="1"/>
</dbReference>
<name>A0A1H2GY63_9PSED</name>
<dbReference type="GO" id="GO:0003700">
    <property type="term" value="F:DNA-binding transcription factor activity"/>
    <property type="evidence" value="ECO:0007669"/>
    <property type="project" value="InterPro"/>
</dbReference>
<dbReference type="SUPFAM" id="SSF53850">
    <property type="entry name" value="Periplasmic binding protein-like II"/>
    <property type="match status" value="1"/>
</dbReference>
<dbReference type="Proteomes" id="UP000546584">
    <property type="component" value="Unassembled WGS sequence"/>
</dbReference>
<keyword evidence="2" id="KW-0805">Transcription regulation</keyword>
<keyword evidence="3" id="KW-0238">DNA-binding</keyword>
<dbReference type="SUPFAM" id="SSF46785">
    <property type="entry name" value="Winged helix' DNA-binding domain"/>
    <property type="match status" value="1"/>
</dbReference>
<evidence type="ECO:0000313" key="7">
    <source>
        <dbReference type="Proteomes" id="UP000546584"/>
    </source>
</evidence>
<dbReference type="EMBL" id="JACAQR010000001">
    <property type="protein sequence ID" value="NWD40251.1"/>
    <property type="molecule type" value="Genomic_DNA"/>
</dbReference>
<dbReference type="InterPro" id="IPR005119">
    <property type="entry name" value="LysR_subst-bd"/>
</dbReference>